<name>A0A4Z2J135_9TELE</name>
<evidence type="ECO:0000313" key="2">
    <source>
        <dbReference type="Proteomes" id="UP000314294"/>
    </source>
</evidence>
<keyword evidence="2" id="KW-1185">Reference proteome</keyword>
<accession>A0A4Z2J135</accession>
<gene>
    <name evidence="1" type="ORF">EYF80_006179</name>
</gene>
<sequence>MFPPCRLGLRWSRTVMVDWTGPGLRIRLPDLASASESETGVHHALTGKELGKAKGPRQEKCVGALGVRVSTSLLIRAHSVVLVRTSWSELALQEMVAPG</sequence>
<dbReference type="AlphaFoldDB" id="A0A4Z2J135"/>
<proteinExistence type="predicted"/>
<dbReference type="Proteomes" id="UP000314294">
    <property type="component" value="Unassembled WGS sequence"/>
</dbReference>
<organism evidence="1 2">
    <name type="scientific">Liparis tanakae</name>
    <name type="common">Tanaka's snailfish</name>
    <dbReference type="NCBI Taxonomy" id="230148"/>
    <lineage>
        <taxon>Eukaryota</taxon>
        <taxon>Metazoa</taxon>
        <taxon>Chordata</taxon>
        <taxon>Craniata</taxon>
        <taxon>Vertebrata</taxon>
        <taxon>Euteleostomi</taxon>
        <taxon>Actinopterygii</taxon>
        <taxon>Neopterygii</taxon>
        <taxon>Teleostei</taxon>
        <taxon>Neoteleostei</taxon>
        <taxon>Acanthomorphata</taxon>
        <taxon>Eupercaria</taxon>
        <taxon>Perciformes</taxon>
        <taxon>Cottioidei</taxon>
        <taxon>Cottales</taxon>
        <taxon>Liparidae</taxon>
        <taxon>Liparis</taxon>
    </lineage>
</organism>
<comment type="caution">
    <text evidence="1">The sequence shown here is derived from an EMBL/GenBank/DDBJ whole genome shotgun (WGS) entry which is preliminary data.</text>
</comment>
<protein>
    <submittedName>
        <fullName evidence="1">Uncharacterized protein</fullName>
    </submittedName>
</protein>
<evidence type="ECO:0000313" key="1">
    <source>
        <dbReference type="EMBL" id="TNN83661.1"/>
    </source>
</evidence>
<reference evidence="1 2" key="1">
    <citation type="submission" date="2019-03" db="EMBL/GenBank/DDBJ databases">
        <title>First draft genome of Liparis tanakae, snailfish: a comprehensive survey of snailfish specific genes.</title>
        <authorList>
            <person name="Kim W."/>
            <person name="Song I."/>
            <person name="Jeong J.-H."/>
            <person name="Kim D."/>
            <person name="Kim S."/>
            <person name="Ryu S."/>
            <person name="Song J.Y."/>
            <person name="Lee S.K."/>
        </authorList>
    </citation>
    <scope>NUCLEOTIDE SEQUENCE [LARGE SCALE GENOMIC DNA]</scope>
    <source>
        <tissue evidence="1">Muscle</tissue>
    </source>
</reference>
<dbReference type="EMBL" id="SRLO01000032">
    <property type="protein sequence ID" value="TNN83661.1"/>
    <property type="molecule type" value="Genomic_DNA"/>
</dbReference>